<feature type="region of interest" description="Disordered" evidence="1">
    <location>
        <begin position="14"/>
        <end position="43"/>
    </location>
</feature>
<dbReference type="AlphaFoldDB" id="A0A3P6F4C9"/>
<evidence type="ECO:0000256" key="1">
    <source>
        <dbReference type="SAM" id="MobiDB-lite"/>
    </source>
</evidence>
<feature type="compositionally biased region" description="Polar residues" evidence="1">
    <location>
        <begin position="147"/>
        <end position="157"/>
    </location>
</feature>
<evidence type="ECO:0000313" key="2">
    <source>
        <dbReference type="EMBL" id="VDD39232.1"/>
    </source>
</evidence>
<sequence length="213" mass="22652">MGHIAKNCLLIPLPQKNPPIIPPSKTPSKTPTSKTPAKIPSKTPSVLYYRPKTIPIKVTGDATEVNSPGFTPLAPIADLPSPSLIAPPSTLPSTSSSPAEPDPVLTLNNIVPAPLPKFTSPSKPSKFTKMKTPATLSPITSPLRKQPSLNIPSPTYQPSLKRSRSDPSLSPPNSLSLLTSSLKPPIYPLISNHFFLLAFLDSSHPTRESAPPS</sequence>
<feature type="compositionally biased region" description="Low complexity" evidence="1">
    <location>
        <begin position="26"/>
        <end position="43"/>
    </location>
</feature>
<feature type="region of interest" description="Disordered" evidence="1">
    <location>
        <begin position="84"/>
        <end position="174"/>
    </location>
</feature>
<accession>A0A3P6F4C9</accession>
<gene>
    <name evidence="2" type="ORF">BOLC7T44792H</name>
</gene>
<reference evidence="2" key="1">
    <citation type="submission" date="2018-11" db="EMBL/GenBank/DDBJ databases">
        <authorList>
            <consortium name="Genoscope - CEA"/>
            <person name="William W."/>
        </authorList>
    </citation>
    <scope>NUCLEOTIDE SEQUENCE</scope>
</reference>
<feature type="compositionally biased region" description="Low complexity" evidence="1">
    <location>
        <begin position="84"/>
        <end position="99"/>
    </location>
</feature>
<protein>
    <submittedName>
        <fullName evidence="2">Uncharacterized protein</fullName>
    </submittedName>
</protein>
<name>A0A3P6F4C9_BRAOL</name>
<organism evidence="2">
    <name type="scientific">Brassica oleracea</name>
    <name type="common">Wild cabbage</name>
    <dbReference type="NCBI Taxonomy" id="3712"/>
    <lineage>
        <taxon>Eukaryota</taxon>
        <taxon>Viridiplantae</taxon>
        <taxon>Streptophyta</taxon>
        <taxon>Embryophyta</taxon>
        <taxon>Tracheophyta</taxon>
        <taxon>Spermatophyta</taxon>
        <taxon>Magnoliopsida</taxon>
        <taxon>eudicotyledons</taxon>
        <taxon>Gunneridae</taxon>
        <taxon>Pentapetalae</taxon>
        <taxon>rosids</taxon>
        <taxon>malvids</taxon>
        <taxon>Brassicales</taxon>
        <taxon>Brassicaceae</taxon>
        <taxon>Brassiceae</taxon>
        <taxon>Brassica</taxon>
    </lineage>
</organism>
<proteinExistence type="predicted"/>
<feature type="compositionally biased region" description="Pro residues" evidence="1">
    <location>
        <begin position="15"/>
        <end position="25"/>
    </location>
</feature>
<dbReference type="PRINTS" id="PR01217">
    <property type="entry name" value="PRICHEXTENSN"/>
</dbReference>
<dbReference type="EMBL" id="LR031876">
    <property type="protein sequence ID" value="VDD39232.1"/>
    <property type="molecule type" value="Genomic_DNA"/>
</dbReference>